<evidence type="ECO:0000313" key="3">
    <source>
        <dbReference type="Proteomes" id="UP001176429"/>
    </source>
</evidence>
<dbReference type="EMBL" id="JAUQSY010000006">
    <property type="protein sequence ID" value="MDO7875120.1"/>
    <property type="molecule type" value="Genomic_DNA"/>
</dbReference>
<reference evidence="2" key="1">
    <citation type="submission" date="2023-07" db="EMBL/GenBank/DDBJ databases">
        <authorList>
            <person name="Kim M.K."/>
        </authorList>
    </citation>
    <scope>NUCLEOTIDE SEQUENCE</scope>
    <source>
        <strain evidence="2">ASUV-10-1</strain>
    </source>
</reference>
<gene>
    <name evidence="2" type="ORF">Q5H93_10290</name>
</gene>
<keyword evidence="3" id="KW-1185">Reference proteome</keyword>
<evidence type="ECO:0000256" key="1">
    <source>
        <dbReference type="SAM" id="MobiDB-lite"/>
    </source>
</evidence>
<protein>
    <recommendedName>
        <fullName evidence="4">Lipoprotein</fullName>
    </recommendedName>
</protein>
<organism evidence="2 3">
    <name type="scientific">Hymenobacter aranciens</name>
    <dbReference type="NCBI Taxonomy" id="3063996"/>
    <lineage>
        <taxon>Bacteria</taxon>
        <taxon>Pseudomonadati</taxon>
        <taxon>Bacteroidota</taxon>
        <taxon>Cytophagia</taxon>
        <taxon>Cytophagales</taxon>
        <taxon>Hymenobacteraceae</taxon>
        <taxon>Hymenobacter</taxon>
    </lineage>
</organism>
<feature type="region of interest" description="Disordered" evidence="1">
    <location>
        <begin position="29"/>
        <end position="52"/>
    </location>
</feature>
<dbReference type="PROSITE" id="PS51257">
    <property type="entry name" value="PROKAR_LIPOPROTEIN"/>
    <property type="match status" value="1"/>
</dbReference>
<comment type="caution">
    <text evidence="2">The sequence shown here is derived from an EMBL/GenBank/DDBJ whole genome shotgun (WGS) entry which is preliminary data.</text>
</comment>
<name>A0ABT9BA31_9BACT</name>
<proteinExistence type="predicted"/>
<evidence type="ECO:0000313" key="2">
    <source>
        <dbReference type="EMBL" id="MDO7875120.1"/>
    </source>
</evidence>
<accession>A0ABT9BA31</accession>
<dbReference type="Proteomes" id="UP001176429">
    <property type="component" value="Unassembled WGS sequence"/>
</dbReference>
<sequence>MLVAARFTVFRLLPGLVVATLGTLLSLSGCEPKPSSTGTPGMEQPAAGHPPRPALRYDSLAADSLARLGQSLPGALLPGHRIVAFYGNPLHQRMGILGQYPKDDMLERLSWQAAEWQRADSLPVRPALHLIAVIAQRDAGADRKYRLPLPDSAIQQVISWGQAKDYPVFLDVQVGLSTLEEELPKLEKYLRLPFVHLGIDPEFSMKNRRRPGTEVGEFSAQDVNYARHFLATLVSRYRLPPKMLVVHRFREDMITSYKAIKLEPRVQLVIDMDGWGTPSIKRSSYRKFVQQQPVQYAGFKLFYKNDNKPGSRMMTPAEVLKLRPRPLYIQYQ</sequence>
<evidence type="ECO:0008006" key="4">
    <source>
        <dbReference type="Google" id="ProtNLM"/>
    </source>
</evidence>
<dbReference type="RefSeq" id="WP_305006439.1">
    <property type="nucleotide sequence ID" value="NZ_JAUQSY010000006.1"/>
</dbReference>